<evidence type="ECO:0000313" key="5">
    <source>
        <dbReference type="Proteomes" id="UP001369815"/>
    </source>
</evidence>
<evidence type="ECO:0000256" key="1">
    <source>
        <dbReference type="ARBA" id="ARBA00023242"/>
    </source>
</evidence>
<dbReference type="PROSITE" id="PS50048">
    <property type="entry name" value="ZN2_CY6_FUNGAL_2"/>
    <property type="match status" value="1"/>
</dbReference>
<dbReference type="PANTHER" id="PTHR31668">
    <property type="entry name" value="GLUCOSE TRANSPORT TRANSCRIPTION REGULATOR RGT1-RELATED-RELATED"/>
    <property type="match status" value="1"/>
</dbReference>
<keyword evidence="1" id="KW-0539">Nucleus</keyword>
<name>A0AAX6MNG4_9PEZI</name>
<sequence>MTALHEDKTCRVSPSAEGARQTRSSTTAEDRRASVAPPRAKRAQVARACQRCRRLQKACSDSRPCRRCTKAGLADECSGFPVQPRVITRARPAKALKLAGMSTEGVVKGLDFTTSSSLINIGLPMSPQAFTSFARESFERKVDLLPPRVVDYCSKRFFERLAPTIPIVSPEYVTNLRTRLASDSEAYCVLLGLCAMVTLQVEEPSGKFFGQSVAAENNAAYGWMLLEEALAAHRHLTRRSNPSLDSVLLVFFIYACHACLFHHSQAFFFLREAATLFILIKPETLDDLSRLLAERLFWVLLISERSHAIRYRRPATLQVTTNGFGLSFSRDREPSLAGFRCLAALFRALDTHFITLLNQESAPGAVPLNSFDEAELAINTALNHTCPSDLLPTQKANLRVTQLWLRIVLWQLRLRLGHLSEQNMKSSRTYHYPLDVAKDLAFSTRDLPIHSIQVHGVGITEKLFDISCAVVNVLARVPIQVTRTAAEEDLKYLRRLILQLPGGSTVYDALLLKHIQQTLPTMAAGLEI</sequence>
<dbReference type="Pfam" id="PF00172">
    <property type="entry name" value="Zn_clus"/>
    <property type="match status" value="1"/>
</dbReference>
<dbReference type="EMBL" id="JBANMG010000004">
    <property type="protein sequence ID" value="KAK6953731.1"/>
    <property type="molecule type" value="Genomic_DNA"/>
</dbReference>
<dbReference type="PANTHER" id="PTHR31668:SF20">
    <property type="entry name" value="ZN(II)2CYS6 TRANSCRIPTION FACTOR (EUROFUNG)"/>
    <property type="match status" value="1"/>
</dbReference>
<comment type="caution">
    <text evidence="4">The sequence shown here is derived from an EMBL/GenBank/DDBJ whole genome shotgun (WGS) entry which is preliminary data.</text>
</comment>
<dbReference type="InterPro" id="IPR036864">
    <property type="entry name" value="Zn2-C6_fun-type_DNA-bd_sf"/>
</dbReference>
<feature type="region of interest" description="Disordered" evidence="2">
    <location>
        <begin position="1"/>
        <end position="40"/>
    </location>
</feature>
<dbReference type="CDD" id="cd00067">
    <property type="entry name" value="GAL4"/>
    <property type="match status" value="1"/>
</dbReference>
<feature type="compositionally biased region" description="Basic and acidic residues" evidence="2">
    <location>
        <begin position="1"/>
        <end position="10"/>
    </location>
</feature>
<reference evidence="4 5" key="1">
    <citation type="journal article" date="2024" name="Front Chem Biol">
        <title>Unveiling the potential of Daldinia eschscholtzii MFLUCC 19-0629 through bioactivity and bioinformatics studies for enhanced sustainable agriculture production.</title>
        <authorList>
            <person name="Brooks S."/>
            <person name="Weaver J.A."/>
            <person name="Klomchit A."/>
            <person name="Alharthi S.A."/>
            <person name="Onlamun T."/>
            <person name="Nurani R."/>
            <person name="Vong T.K."/>
            <person name="Alberti F."/>
            <person name="Greco C."/>
        </authorList>
    </citation>
    <scope>NUCLEOTIDE SEQUENCE [LARGE SCALE GENOMIC DNA]</scope>
    <source>
        <strain evidence="4">MFLUCC 19-0629</strain>
    </source>
</reference>
<dbReference type="CDD" id="cd12148">
    <property type="entry name" value="fungal_TF_MHR"/>
    <property type="match status" value="1"/>
</dbReference>
<dbReference type="GO" id="GO:0000981">
    <property type="term" value="F:DNA-binding transcription factor activity, RNA polymerase II-specific"/>
    <property type="evidence" value="ECO:0007669"/>
    <property type="project" value="InterPro"/>
</dbReference>
<dbReference type="PROSITE" id="PS00463">
    <property type="entry name" value="ZN2_CY6_FUNGAL_1"/>
    <property type="match status" value="1"/>
</dbReference>
<dbReference type="Proteomes" id="UP001369815">
    <property type="component" value="Unassembled WGS sequence"/>
</dbReference>
<evidence type="ECO:0000259" key="3">
    <source>
        <dbReference type="PROSITE" id="PS50048"/>
    </source>
</evidence>
<organism evidence="4 5">
    <name type="scientific">Daldinia eschscholtzii</name>
    <dbReference type="NCBI Taxonomy" id="292717"/>
    <lineage>
        <taxon>Eukaryota</taxon>
        <taxon>Fungi</taxon>
        <taxon>Dikarya</taxon>
        <taxon>Ascomycota</taxon>
        <taxon>Pezizomycotina</taxon>
        <taxon>Sordariomycetes</taxon>
        <taxon>Xylariomycetidae</taxon>
        <taxon>Xylariales</taxon>
        <taxon>Hypoxylaceae</taxon>
        <taxon>Daldinia</taxon>
    </lineage>
</organism>
<dbReference type="AlphaFoldDB" id="A0AAX6MNG4"/>
<evidence type="ECO:0000313" key="4">
    <source>
        <dbReference type="EMBL" id="KAK6953731.1"/>
    </source>
</evidence>
<proteinExistence type="predicted"/>
<protein>
    <recommendedName>
        <fullName evidence="3">Zn(2)-C6 fungal-type domain-containing protein</fullName>
    </recommendedName>
</protein>
<dbReference type="InterPro" id="IPR001138">
    <property type="entry name" value="Zn2Cys6_DnaBD"/>
</dbReference>
<feature type="domain" description="Zn(2)-C6 fungal-type" evidence="3">
    <location>
        <begin position="48"/>
        <end position="78"/>
    </location>
</feature>
<evidence type="ECO:0000256" key="2">
    <source>
        <dbReference type="SAM" id="MobiDB-lite"/>
    </source>
</evidence>
<keyword evidence="5" id="KW-1185">Reference proteome</keyword>
<dbReference type="GO" id="GO:0008270">
    <property type="term" value="F:zinc ion binding"/>
    <property type="evidence" value="ECO:0007669"/>
    <property type="project" value="InterPro"/>
</dbReference>
<gene>
    <name evidence="4" type="ORF">Daesc_003693</name>
</gene>
<dbReference type="InterPro" id="IPR050797">
    <property type="entry name" value="Carb_Metab_Trans_Reg"/>
</dbReference>
<dbReference type="SUPFAM" id="SSF57701">
    <property type="entry name" value="Zn2/Cys6 DNA-binding domain"/>
    <property type="match status" value="1"/>
</dbReference>
<dbReference type="SMART" id="SM00066">
    <property type="entry name" value="GAL4"/>
    <property type="match status" value="1"/>
</dbReference>
<accession>A0AAX6MNG4</accession>